<dbReference type="InterPro" id="IPR047722">
    <property type="entry name" value="STM4015-like"/>
</dbReference>
<sequence>MSVHTSLARYRTLPVYEFAAPIPEALSPQLKALRAAAPPPPPPPPAAEAAWRIWLNDYEQTEADYVEHFGRFLEQVDTTRVRELIIGGWADMIQTSADLPIRLLVEAADRFPELRLIALADVNSDECEISWIPQGDIAPLLRAFPELEVLEVRGGAGMTFQAGDGLELEPVRHEALRVLRLESGGLPSGPVAAVSACDLPALEHLELWLGDEDYGATWEMPDLAEILSGERLPSLRHLGLQNSTRQDEIAAAVASAPVVARLESLSLAMGALTDEGAEALLAGQPLTHLDWLGLHHHYLSDEMMDRVRAALPDVEVDLSDRQDDDGEWLYVEVGE</sequence>
<proteinExistence type="predicted"/>
<dbReference type="Gene3D" id="3.80.10.10">
    <property type="entry name" value="Ribonuclease Inhibitor"/>
    <property type="match status" value="1"/>
</dbReference>
<accession>A0A365GVT1</accession>
<dbReference type="InterPro" id="IPR032675">
    <property type="entry name" value="LRR_dom_sf"/>
</dbReference>
<protein>
    <submittedName>
        <fullName evidence="1">Leucine-rich repeat domain-containing protein</fullName>
    </submittedName>
</protein>
<dbReference type="EMBL" id="QLYX01000024">
    <property type="protein sequence ID" value="RAY10884.1"/>
    <property type="molecule type" value="Genomic_DNA"/>
</dbReference>
<organism evidence="1 2">
    <name type="scientific">Actinomadura craniellae</name>
    <dbReference type="NCBI Taxonomy" id="2231787"/>
    <lineage>
        <taxon>Bacteria</taxon>
        <taxon>Bacillati</taxon>
        <taxon>Actinomycetota</taxon>
        <taxon>Actinomycetes</taxon>
        <taxon>Streptosporangiales</taxon>
        <taxon>Thermomonosporaceae</taxon>
        <taxon>Actinomadura</taxon>
    </lineage>
</organism>
<name>A0A365GVT1_9ACTN</name>
<dbReference type="OrthoDB" id="9781345at2"/>
<dbReference type="SUPFAM" id="SSF52047">
    <property type="entry name" value="RNI-like"/>
    <property type="match status" value="1"/>
</dbReference>
<keyword evidence="2" id="KW-1185">Reference proteome</keyword>
<evidence type="ECO:0000313" key="1">
    <source>
        <dbReference type="EMBL" id="RAY10884.1"/>
    </source>
</evidence>
<dbReference type="NCBIfam" id="NF038076">
    <property type="entry name" value="fam_STM4015"/>
    <property type="match status" value="1"/>
</dbReference>
<dbReference type="RefSeq" id="WP_111872124.1">
    <property type="nucleotide sequence ID" value="NZ_QLYX01000024.1"/>
</dbReference>
<evidence type="ECO:0000313" key="2">
    <source>
        <dbReference type="Proteomes" id="UP000251891"/>
    </source>
</evidence>
<dbReference type="Proteomes" id="UP000251891">
    <property type="component" value="Unassembled WGS sequence"/>
</dbReference>
<dbReference type="AlphaFoldDB" id="A0A365GVT1"/>
<reference evidence="1 2" key="1">
    <citation type="submission" date="2018-06" db="EMBL/GenBank/DDBJ databases">
        <title>Actinomadura craniellae sp. nov. isolated from marine sponge Craniella sp.</title>
        <authorList>
            <person name="Li L."/>
            <person name="Xu Q.H."/>
            <person name="Lin H.W."/>
            <person name="Lu Y.H."/>
        </authorList>
    </citation>
    <scope>NUCLEOTIDE SEQUENCE [LARGE SCALE GENOMIC DNA]</scope>
    <source>
        <strain evidence="1 2">LHW63021</strain>
    </source>
</reference>
<comment type="caution">
    <text evidence="1">The sequence shown here is derived from an EMBL/GenBank/DDBJ whole genome shotgun (WGS) entry which is preliminary data.</text>
</comment>
<gene>
    <name evidence="1" type="ORF">DPM19_33540</name>
</gene>